<dbReference type="RefSeq" id="WP_305996269.1">
    <property type="nucleotide sequence ID" value="NZ_JAVALS010000004.1"/>
</dbReference>
<sequence>MRWGSLFGDMEAQLAEAARREREGGESDVTRSERAGSTLLDRLRGSEGGMVAVTLDAGLSPAGTLRKVGNGWLILDAGTHDWLIPTDGILCLEGLSRRSAPEAASVWQGRGLGAALRMISRDRSPVRVFLGYGGTCPAERLGVIAGVGADHLELSVLDATGERPRGTVAIPFRGVLALRGEGVVGAFEGM</sequence>
<dbReference type="Proteomes" id="UP001232725">
    <property type="component" value="Unassembled WGS sequence"/>
</dbReference>
<organism evidence="2 3">
    <name type="scientific">Arthrobacter horti</name>
    <dbReference type="NCBI Taxonomy" id="3068273"/>
    <lineage>
        <taxon>Bacteria</taxon>
        <taxon>Bacillati</taxon>
        <taxon>Actinomycetota</taxon>
        <taxon>Actinomycetes</taxon>
        <taxon>Micrococcales</taxon>
        <taxon>Micrococcaceae</taxon>
        <taxon>Arthrobacter</taxon>
    </lineage>
</organism>
<evidence type="ECO:0000256" key="1">
    <source>
        <dbReference type="SAM" id="MobiDB-lite"/>
    </source>
</evidence>
<keyword evidence="3" id="KW-1185">Reference proteome</keyword>
<feature type="compositionally biased region" description="Basic and acidic residues" evidence="1">
    <location>
        <begin position="17"/>
        <end position="34"/>
    </location>
</feature>
<protein>
    <submittedName>
        <fullName evidence="2">Uncharacterized protein</fullName>
    </submittedName>
</protein>
<evidence type="ECO:0000313" key="2">
    <source>
        <dbReference type="EMBL" id="MDP5227222.1"/>
    </source>
</evidence>
<accession>A0ABT9INR5</accession>
<dbReference type="EMBL" id="JAVALS010000004">
    <property type="protein sequence ID" value="MDP5227222.1"/>
    <property type="molecule type" value="Genomic_DNA"/>
</dbReference>
<feature type="region of interest" description="Disordered" evidence="1">
    <location>
        <begin position="16"/>
        <end position="36"/>
    </location>
</feature>
<comment type="caution">
    <text evidence="2">The sequence shown here is derived from an EMBL/GenBank/DDBJ whole genome shotgun (WGS) entry which is preliminary data.</text>
</comment>
<name>A0ABT9INR5_9MICC</name>
<evidence type="ECO:0000313" key="3">
    <source>
        <dbReference type="Proteomes" id="UP001232725"/>
    </source>
</evidence>
<gene>
    <name evidence="2" type="ORF">Q9R02_08675</name>
</gene>
<reference evidence="2 3" key="1">
    <citation type="submission" date="2023-08" db="EMBL/GenBank/DDBJ databases">
        <title>Arthrobacter horti sp. nov., isolated from forest soil.</title>
        <authorList>
            <person name="Park M."/>
        </authorList>
    </citation>
    <scope>NUCLEOTIDE SEQUENCE [LARGE SCALE GENOMIC DNA]</scope>
    <source>
        <strain evidence="2 3">YJM1</strain>
    </source>
</reference>
<proteinExistence type="predicted"/>